<reference evidence="1" key="1">
    <citation type="journal article" date="2023" name="BMC Genomics">
        <title>Chromosome-level genome assemblies of Cutaneotrichosporon spp. (Trichosporonales, Basidiomycota) reveal imbalanced evolution between nucleotide sequences and chromosome synteny.</title>
        <authorList>
            <person name="Kobayashi Y."/>
            <person name="Kayamori A."/>
            <person name="Aoki K."/>
            <person name="Shiwa Y."/>
            <person name="Matsutani M."/>
            <person name="Fujita N."/>
            <person name="Sugita T."/>
            <person name="Iwasaki W."/>
            <person name="Tanaka N."/>
            <person name="Takashima M."/>
        </authorList>
    </citation>
    <scope>NUCLEOTIDE SEQUENCE</scope>
    <source>
        <strain evidence="1">HIS016</strain>
    </source>
</reference>
<dbReference type="AlphaFoldDB" id="A0AAD3YCX2"/>
<dbReference type="EMBL" id="BTCM01000004">
    <property type="protein sequence ID" value="GMK57309.1"/>
    <property type="molecule type" value="Genomic_DNA"/>
</dbReference>
<sequence>MSECTGNPEACGFCTGAPAAHDHCAKDEVRGCAADPKHCTACEGAGCLATECTGIASTCKACQAGHFKSCRRKVVNATEGIERAA</sequence>
<name>A0AAD3YCX2_9TREE</name>
<comment type="caution">
    <text evidence="1">The sequence shown here is derived from an EMBL/GenBank/DDBJ whole genome shotgun (WGS) entry which is preliminary data.</text>
</comment>
<evidence type="ECO:0000313" key="1">
    <source>
        <dbReference type="EMBL" id="GMK57309.1"/>
    </source>
</evidence>
<accession>A0AAD3YCX2</accession>
<evidence type="ECO:0000313" key="2">
    <source>
        <dbReference type="Proteomes" id="UP001222932"/>
    </source>
</evidence>
<protein>
    <submittedName>
        <fullName evidence="1">Uncharacterized protein</fullName>
    </submittedName>
</protein>
<keyword evidence="2" id="KW-1185">Reference proteome</keyword>
<proteinExistence type="predicted"/>
<dbReference type="Proteomes" id="UP001222932">
    <property type="component" value="Unassembled WGS sequence"/>
</dbReference>
<reference evidence="1" key="2">
    <citation type="submission" date="2023-06" db="EMBL/GenBank/DDBJ databases">
        <authorList>
            <person name="Kobayashi Y."/>
            <person name="Kayamori A."/>
            <person name="Aoki K."/>
            <person name="Shiwa Y."/>
            <person name="Fujita N."/>
            <person name="Sugita T."/>
            <person name="Iwasaki W."/>
            <person name="Tanaka N."/>
            <person name="Takashima M."/>
        </authorList>
    </citation>
    <scope>NUCLEOTIDE SEQUENCE</scope>
    <source>
        <strain evidence="1">HIS016</strain>
    </source>
</reference>
<organism evidence="1 2">
    <name type="scientific">Cutaneotrichosporon spelunceum</name>
    <dbReference type="NCBI Taxonomy" id="1672016"/>
    <lineage>
        <taxon>Eukaryota</taxon>
        <taxon>Fungi</taxon>
        <taxon>Dikarya</taxon>
        <taxon>Basidiomycota</taxon>
        <taxon>Agaricomycotina</taxon>
        <taxon>Tremellomycetes</taxon>
        <taxon>Trichosporonales</taxon>
        <taxon>Trichosporonaceae</taxon>
        <taxon>Cutaneotrichosporon</taxon>
    </lineage>
</organism>
<gene>
    <name evidence="1" type="ORF">CspeluHIS016_0401430</name>
</gene>